<evidence type="ECO:0000256" key="8">
    <source>
        <dbReference type="ARBA" id="ARBA00023136"/>
    </source>
</evidence>
<keyword evidence="7 13" id="KW-0406">Ion transport</keyword>
<evidence type="ECO:0000256" key="11">
    <source>
        <dbReference type="ARBA" id="ARBA00025614"/>
    </source>
</evidence>
<evidence type="ECO:0000313" key="17">
    <source>
        <dbReference type="Proteomes" id="UP000003635"/>
    </source>
</evidence>
<evidence type="ECO:0000256" key="7">
    <source>
        <dbReference type="ARBA" id="ARBA00023065"/>
    </source>
</evidence>
<evidence type="ECO:0000256" key="3">
    <source>
        <dbReference type="ARBA" id="ARBA00022547"/>
    </source>
</evidence>
<accession>Q2CDQ4</accession>
<dbReference type="GO" id="GO:0046933">
    <property type="term" value="F:proton-transporting ATP synthase activity, rotational mechanism"/>
    <property type="evidence" value="ECO:0007669"/>
    <property type="project" value="UniProtKB-UniRule"/>
</dbReference>
<dbReference type="GO" id="GO:0012505">
    <property type="term" value="C:endomembrane system"/>
    <property type="evidence" value="ECO:0007669"/>
    <property type="project" value="UniProtKB-SubCell"/>
</dbReference>
<evidence type="ECO:0000256" key="14">
    <source>
        <dbReference type="RuleBase" id="RU003848"/>
    </source>
</evidence>
<feature type="coiled-coil region" evidence="15">
    <location>
        <begin position="124"/>
        <end position="151"/>
    </location>
</feature>
<evidence type="ECO:0000256" key="4">
    <source>
        <dbReference type="ARBA" id="ARBA00022692"/>
    </source>
</evidence>
<dbReference type="GO" id="GO:0046961">
    <property type="term" value="F:proton-transporting ATPase activity, rotational mechanism"/>
    <property type="evidence" value="ECO:0007669"/>
    <property type="project" value="TreeGrafter"/>
</dbReference>
<comment type="subunit">
    <text evidence="13">F-type ATPases have 2 components, F(1) - the catalytic core - and F(0) - the membrane proton channel. F(1) has five subunits: alpha(3), beta(3), gamma(1), delta(1), epsilon(1). F(0) has three main subunits: a(1), b(2) and c(10-14). The alpha and beta chains form an alternating ring which encloses part of the gamma chain. F(1) is attached to F(0) by a central stalk formed by the gamma and epsilon chains, while a peripheral stalk is formed by the delta and b chains.</text>
</comment>
<dbReference type="STRING" id="314256.OG2516_09363"/>
<keyword evidence="3 13" id="KW-0138">CF(0)</keyword>
<keyword evidence="4 13" id="KW-0812">Transmembrane</keyword>
<dbReference type="HAMAP" id="MF_01398">
    <property type="entry name" value="ATP_synth_b_bprime"/>
    <property type="match status" value="1"/>
</dbReference>
<evidence type="ECO:0000256" key="2">
    <source>
        <dbReference type="ARBA" id="ARBA00022448"/>
    </source>
</evidence>
<comment type="function">
    <text evidence="10 13">F(1)F(0) ATP synthase produces ATP from ADP in the presence of a proton or sodium gradient. F-type ATPases consist of two structural domains, F(1) containing the extramembraneous catalytic core and F(0) containing the membrane proton channel, linked together by a central stalk and a peripheral stalk. During catalysis, ATP synthesis in the catalytic domain of F(1) is coupled via a rotary mechanism of the central stalk subunits to proton translocation.</text>
</comment>
<feature type="transmembrane region" description="Helical" evidence="13">
    <location>
        <begin position="84"/>
        <end position="103"/>
    </location>
</feature>
<evidence type="ECO:0000256" key="9">
    <source>
        <dbReference type="ARBA" id="ARBA00023310"/>
    </source>
</evidence>
<keyword evidence="9 13" id="KW-0066">ATP synthesis</keyword>
<evidence type="ECO:0000256" key="12">
    <source>
        <dbReference type="ARBA" id="ARBA00037847"/>
    </source>
</evidence>
<evidence type="ECO:0000256" key="15">
    <source>
        <dbReference type="SAM" id="Coils"/>
    </source>
</evidence>
<evidence type="ECO:0000256" key="1">
    <source>
        <dbReference type="ARBA" id="ARBA00005513"/>
    </source>
</evidence>
<reference evidence="16 17" key="1">
    <citation type="journal article" date="2010" name="J. Bacteriol.">
        <title>Genome sequences of Oceanicola granulosus HTCC2516(T) and Oceanicola batsensis HTCC2597(TDelta).</title>
        <authorList>
            <person name="Thrash J.C."/>
            <person name="Cho J.C."/>
            <person name="Vergin K.L."/>
            <person name="Giovannoni S.J."/>
        </authorList>
    </citation>
    <scope>NUCLEOTIDE SEQUENCE [LARGE SCALE GENOMIC DNA]</scope>
    <source>
        <strain evidence="17">ATCC BAA-861 / DSM 15982 / KCTC 12143 / HTCC2516</strain>
    </source>
</reference>
<keyword evidence="6 13" id="KW-1133">Transmembrane helix</keyword>
<dbReference type="GO" id="GO:0005886">
    <property type="term" value="C:plasma membrane"/>
    <property type="evidence" value="ECO:0007669"/>
    <property type="project" value="UniProtKB-SubCell"/>
</dbReference>
<dbReference type="CDD" id="cd06503">
    <property type="entry name" value="ATP-synt_Fo_b"/>
    <property type="match status" value="1"/>
</dbReference>
<keyword evidence="2 13" id="KW-0813">Transport</keyword>
<name>Q2CDQ4_OCEGH</name>
<evidence type="ECO:0000313" key="16">
    <source>
        <dbReference type="EMBL" id="EAR50796.1"/>
    </source>
</evidence>
<comment type="function">
    <text evidence="11">Component of the F(0) channel, it forms part of the peripheral stalk, linking F(1) to F(0). The b'-subunit is a diverged and duplicated form of b found in plants and photosynthetic bacteria.</text>
</comment>
<keyword evidence="5 13" id="KW-0375">Hydrogen ion transport</keyword>
<evidence type="ECO:0000256" key="6">
    <source>
        <dbReference type="ARBA" id="ARBA00022989"/>
    </source>
</evidence>
<keyword evidence="15" id="KW-0175">Coiled coil</keyword>
<dbReference type="PANTHER" id="PTHR33445">
    <property type="entry name" value="ATP SYNTHASE SUBUNIT B', CHLOROPLASTIC"/>
    <property type="match status" value="1"/>
</dbReference>
<dbReference type="NCBIfam" id="NF009988">
    <property type="entry name" value="PRK13454.1"/>
    <property type="match status" value="1"/>
</dbReference>
<organism evidence="16 17">
    <name type="scientific">Oceanicola granulosus (strain ATCC BAA-861 / DSM 15982 / KCTC 12143 / HTCC2516)</name>
    <dbReference type="NCBI Taxonomy" id="314256"/>
    <lineage>
        <taxon>Bacteria</taxon>
        <taxon>Pseudomonadati</taxon>
        <taxon>Pseudomonadota</taxon>
        <taxon>Alphaproteobacteria</taxon>
        <taxon>Rhodobacterales</taxon>
        <taxon>Roseobacteraceae</taxon>
        <taxon>Oceanicola</taxon>
    </lineage>
</organism>
<protein>
    <recommendedName>
        <fullName evidence="13">ATP synthase subunit b</fullName>
    </recommendedName>
    <alternativeName>
        <fullName evidence="13">ATP synthase F(0) sector subunit b</fullName>
    </alternativeName>
    <alternativeName>
        <fullName evidence="13">ATPase subunit I</fullName>
    </alternativeName>
    <alternativeName>
        <fullName evidence="13">F-type ATPase subunit b</fullName>
        <shortName evidence="13">F-ATPase subunit b</shortName>
    </alternativeName>
</protein>
<dbReference type="Pfam" id="PF00430">
    <property type="entry name" value="ATP-synt_B"/>
    <property type="match status" value="1"/>
</dbReference>
<keyword evidence="13" id="KW-1003">Cell membrane</keyword>
<comment type="similarity">
    <text evidence="1 13 14">Belongs to the ATPase B chain family.</text>
</comment>
<evidence type="ECO:0000256" key="5">
    <source>
        <dbReference type="ARBA" id="ARBA00022781"/>
    </source>
</evidence>
<comment type="caution">
    <text evidence="16">The sequence shown here is derived from an EMBL/GenBank/DDBJ whole genome shotgun (WGS) entry which is preliminary data.</text>
</comment>
<dbReference type="eggNOG" id="COG0711">
    <property type="taxonomic scope" value="Bacteria"/>
</dbReference>
<dbReference type="HOGENOM" id="CLU_079215_1_0_5"/>
<dbReference type="InterPro" id="IPR050059">
    <property type="entry name" value="ATP_synthase_B_chain"/>
</dbReference>
<dbReference type="PANTHER" id="PTHR33445:SF1">
    <property type="entry name" value="ATP SYNTHASE SUBUNIT B"/>
    <property type="match status" value="1"/>
</dbReference>
<evidence type="ECO:0000256" key="10">
    <source>
        <dbReference type="ARBA" id="ARBA00025198"/>
    </source>
</evidence>
<proteinExistence type="inferred from homology"/>
<gene>
    <name evidence="13" type="primary">atpF</name>
    <name evidence="16" type="ORF">OG2516_09363</name>
</gene>
<dbReference type="EMBL" id="AAOT01000022">
    <property type="protein sequence ID" value="EAR50796.1"/>
    <property type="molecule type" value="Genomic_DNA"/>
</dbReference>
<sequence length="231" mass="23915">MALETTARAGIEPQVLQPIPVQVEGNNAEIEPTGEVAADLGVEAGAHGDGPVTAEVGYDAIDAHGGAEAAGMPQLDFSTFPNQIFWLLVTLFAIYFVVSRIAMPRIGAVLAERQGTVTNDLASAEELKLRAQEAEAAYDKALADARAEANRIADETRASIQADLDAELARADEQIGAKTAESEAAIAEIRAGAMDSVRDVATDTAKAIVAAFGATADDAAIAAAVDQRVKG</sequence>
<dbReference type="OrthoDB" id="9805716at2"/>
<dbReference type="Proteomes" id="UP000003635">
    <property type="component" value="Unassembled WGS sequence"/>
</dbReference>
<keyword evidence="17" id="KW-1185">Reference proteome</keyword>
<keyword evidence="8 13" id="KW-0472">Membrane</keyword>
<dbReference type="AlphaFoldDB" id="Q2CDQ4"/>
<dbReference type="GO" id="GO:0045259">
    <property type="term" value="C:proton-transporting ATP synthase complex"/>
    <property type="evidence" value="ECO:0007669"/>
    <property type="project" value="UniProtKB-KW"/>
</dbReference>
<dbReference type="InterPro" id="IPR002146">
    <property type="entry name" value="ATP_synth_b/b'su_bac/chlpt"/>
</dbReference>
<comment type="subcellular location">
    <subcellularLocation>
        <location evidence="13">Cell membrane</location>
        <topology evidence="13">Single-pass membrane protein</topology>
    </subcellularLocation>
    <subcellularLocation>
        <location evidence="12">Endomembrane system</location>
        <topology evidence="12">Single-pass membrane protein</topology>
    </subcellularLocation>
</comment>
<evidence type="ECO:0000256" key="13">
    <source>
        <dbReference type="HAMAP-Rule" id="MF_01398"/>
    </source>
</evidence>